<dbReference type="Gene3D" id="1.10.555.10">
    <property type="entry name" value="Rho GTPase activation protein"/>
    <property type="match status" value="1"/>
</dbReference>
<reference evidence="4 5" key="1">
    <citation type="journal article" date="2016" name="Mol. Biol. Evol.">
        <title>Comparative Genomics of Early-Diverging Mushroom-Forming Fungi Provides Insights into the Origins of Lignocellulose Decay Capabilities.</title>
        <authorList>
            <person name="Nagy L.G."/>
            <person name="Riley R."/>
            <person name="Tritt A."/>
            <person name="Adam C."/>
            <person name="Daum C."/>
            <person name="Floudas D."/>
            <person name="Sun H."/>
            <person name="Yadav J.S."/>
            <person name="Pangilinan J."/>
            <person name="Larsson K.H."/>
            <person name="Matsuura K."/>
            <person name="Barry K."/>
            <person name="Labutti K."/>
            <person name="Kuo R."/>
            <person name="Ohm R.A."/>
            <person name="Bhattacharya S.S."/>
            <person name="Shirouzu T."/>
            <person name="Yoshinaga Y."/>
            <person name="Martin F.M."/>
            <person name="Grigoriev I.V."/>
            <person name="Hibbett D.S."/>
        </authorList>
    </citation>
    <scope>NUCLEOTIDE SEQUENCE [LARGE SCALE GENOMIC DNA]</scope>
    <source>
        <strain evidence="4 5">HHB12029</strain>
    </source>
</reference>
<dbReference type="Proteomes" id="UP000077266">
    <property type="component" value="Unassembled WGS sequence"/>
</dbReference>
<sequence length="424" mass="46755">MSSPQYPYSPHDHANTKASLKAWWKQWTFTQRAKKEHEEKHGARWPSPGRPNLTRTAHLGSRVFGVPLRESLKYASVHISTANANGQLYIWGYVPVVVAKCGLYLKENATEVEGTFRVNGSNKRMRDLQATFETPPRYGKDIDWTQEHYTTHDVASVFRRYLTQMPEPVILHELYHEFREALSKKPYNQEEVISTYKRLIGRLPRANQYLLLYVLDLLSVFARKSDKNLMTATNLAVIFRPGLISHPSHEMSPEQHALSQEVLEFLIAHQDWFMLDIAAPTSNAAAAVAAAGRGEEEGAAVSPWSEEDELEGEGWKLVEREPGKVRRRASSVTSGAASLSQPPPDARSVEVTGELGSISEKTTASSSPTATGGASVSRSKTLPPRASQSRASAGGGGGVLRKKPAAARVLSNSAGEELKRKSSG</sequence>
<feature type="domain" description="Rho-GAP" evidence="3">
    <location>
        <begin position="66"/>
        <end position="274"/>
    </location>
</feature>
<dbReference type="InterPro" id="IPR008936">
    <property type="entry name" value="Rho_GTPase_activation_prot"/>
</dbReference>
<dbReference type="FunCoup" id="A0A165Q055">
    <property type="interactions" value="17"/>
</dbReference>
<evidence type="ECO:0000259" key="3">
    <source>
        <dbReference type="PROSITE" id="PS50238"/>
    </source>
</evidence>
<evidence type="ECO:0000313" key="4">
    <source>
        <dbReference type="EMBL" id="KZW02902.1"/>
    </source>
</evidence>
<dbReference type="GO" id="GO:0060237">
    <property type="term" value="P:regulation of fungal-type cell wall organization"/>
    <property type="evidence" value="ECO:0007669"/>
    <property type="project" value="TreeGrafter"/>
</dbReference>
<dbReference type="SUPFAM" id="SSF48350">
    <property type="entry name" value="GTPase activation domain, GAP"/>
    <property type="match status" value="1"/>
</dbReference>
<feature type="compositionally biased region" description="Low complexity" evidence="2">
    <location>
        <begin position="362"/>
        <end position="375"/>
    </location>
</feature>
<accession>A0A165Q055</accession>
<dbReference type="InParanoid" id="A0A165Q055"/>
<dbReference type="SMART" id="SM00324">
    <property type="entry name" value="RhoGAP"/>
    <property type="match status" value="1"/>
</dbReference>
<dbReference type="Pfam" id="PF00620">
    <property type="entry name" value="RhoGAP"/>
    <property type="match status" value="1"/>
</dbReference>
<dbReference type="OrthoDB" id="3196451at2759"/>
<organism evidence="4 5">
    <name type="scientific">Exidia glandulosa HHB12029</name>
    <dbReference type="NCBI Taxonomy" id="1314781"/>
    <lineage>
        <taxon>Eukaryota</taxon>
        <taxon>Fungi</taxon>
        <taxon>Dikarya</taxon>
        <taxon>Basidiomycota</taxon>
        <taxon>Agaricomycotina</taxon>
        <taxon>Agaricomycetes</taxon>
        <taxon>Auriculariales</taxon>
        <taxon>Exidiaceae</taxon>
        <taxon>Exidia</taxon>
    </lineage>
</organism>
<dbReference type="InterPro" id="IPR051025">
    <property type="entry name" value="RhoGAP"/>
</dbReference>
<dbReference type="AlphaFoldDB" id="A0A165Q055"/>
<keyword evidence="5" id="KW-1185">Reference proteome</keyword>
<feature type="compositionally biased region" description="Polar residues" evidence="2">
    <location>
        <begin position="330"/>
        <end position="340"/>
    </location>
</feature>
<dbReference type="InterPro" id="IPR000198">
    <property type="entry name" value="RhoGAP_dom"/>
</dbReference>
<protein>
    <submittedName>
        <fullName evidence="4">Rho GTPase activation protein</fullName>
    </submittedName>
</protein>
<dbReference type="STRING" id="1314781.A0A165Q055"/>
<evidence type="ECO:0000313" key="5">
    <source>
        <dbReference type="Proteomes" id="UP000077266"/>
    </source>
</evidence>
<feature type="region of interest" description="Disordered" evidence="2">
    <location>
        <begin position="297"/>
        <end position="424"/>
    </location>
</feature>
<evidence type="ECO:0000256" key="1">
    <source>
        <dbReference type="ARBA" id="ARBA00022468"/>
    </source>
</evidence>
<dbReference type="PROSITE" id="PS50238">
    <property type="entry name" value="RHOGAP"/>
    <property type="match status" value="1"/>
</dbReference>
<keyword evidence="1" id="KW-0343">GTPase activation</keyword>
<dbReference type="PANTHER" id="PTHR15228">
    <property type="entry name" value="SPERMATHECAL PHYSIOLOGY VARIANT"/>
    <property type="match status" value="1"/>
</dbReference>
<proteinExistence type="predicted"/>
<dbReference type="GO" id="GO:0007165">
    <property type="term" value="P:signal transduction"/>
    <property type="evidence" value="ECO:0007669"/>
    <property type="project" value="InterPro"/>
</dbReference>
<dbReference type="GO" id="GO:0005938">
    <property type="term" value="C:cell cortex"/>
    <property type="evidence" value="ECO:0007669"/>
    <property type="project" value="TreeGrafter"/>
</dbReference>
<name>A0A165Q055_EXIGL</name>
<feature type="compositionally biased region" description="Basic and acidic residues" evidence="2">
    <location>
        <begin position="313"/>
        <end position="324"/>
    </location>
</feature>
<dbReference type="GO" id="GO:0005096">
    <property type="term" value="F:GTPase activator activity"/>
    <property type="evidence" value="ECO:0007669"/>
    <property type="project" value="UniProtKB-KW"/>
</dbReference>
<dbReference type="EMBL" id="KV425886">
    <property type="protein sequence ID" value="KZW02902.1"/>
    <property type="molecule type" value="Genomic_DNA"/>
</dbReference>
<dbReference type="PANTHER" id="PTHR15228:SF25">
    <property type="entry name" value="F-BAR DOMAIN-CONTAINING PROTEIN"/>
    <property type="match status" value="1"/>
</dbReference>
<gene>
    <name evidence="4" type="ORF">EXIGLDRAFT_601261</name>
</gene>
<evidence type="ECO:0000256" key="2">
    <source>
        <dbReference type="SAM" id="MobiDB-lite"/>
    </source>
</evidence>